<sequence length="236" mass="26616">MDERNLCGTRFRGIGEEFSQELVRLAVAGVVEINSLGFVNVAFDAEGALVTDCKTNIFIRAMRSMFGVEPEYLYSLDEYGFKTRDEAVTEANLERLTEALGRFGRSDLCILTYNIPISCSRSLPDLIRNIQLFFGIFTFPNDNDTFVIHTDPSFIEGLERAFNCDGLVIGKQPVISLRSNTSHNKSFKRMTKLLVKVKLSYIQKLVPEFNKFIPAPILTISSLDEASDVFTDEQQV</sequence>
<evidence type="ECO:0000313" key="1">
    <source>
        <dbReference type="EMBL" id="TNJ27171.1"/>
    </source>
</evidence>
<proteinExistence type="predicted"/>
<dbReference type="VEuPathDB" id="GiardiaDB:GMRT_11041"/>
<dbReference type="EMBL" id="VDLU01000004">
    <property type="protein sequence ID" value="TNJ27171.1"/>
    <property type="molecule type" value="Genomic_DNA"/>
</dbReference>
<comment type="caution">
    <text evidence="1">The sequence shown here is derived from an EMBL/GenBank/DDBJ whole genome shotgun (WGS) entry which is preliminary data.</text>
</comment>
<name>A0A4Z1T434_GIAMU</name>
<gene>
    <name evidence="1" type="ORF">GMRT_11041</name>
</gene>
<keyword evidence="2" id="KW-1185">Reference proteome</keyword>
<dbReference type="AlphaFoldDB" id="A0A4Z1T434"/>
<organism evidence="1 2">
    <name type="scientific">Giardia muris</name>
    <dbReference type="NCBI Taxonomy" id="5742"/>
    <lineage>
        <taxon>Eukaryota</taxon>
        <taxon>Metamonada</taxon>
        <taxon>Diplomonadida</taxon>
        <taxon>Hexamitidae</taxon>
        <taxon>Giardiinae</taxon>
        <taxon>Giardia</taxon>
    </lineage>
</organism>
<protein>
    <submittedName>
        <fullName evidence="1">Uncharacterized protein</fullName>
    </submittedName>
</protein>
<evidence type="ECO:0000313" key="2">
    <source>
        <dbReference type="Proteomes" id="UP000315496"/>
    </source>
</evidence>
<reference evidence="1 2" key="1">
    <citation type="submission" date="2019-05" db="EMBL/GenBank/DDBJ databases">
        <title>The compact genome of Giardia muris reveals important steps in the evolution of intestinal protozoan parasites.</title>
        <authorList>
            <person name="Xu F."/>
            <person name="Jimenez-Gonzalez A."/>
            <person name="Einarsson E."/>
            <person name="Astvaldsson A."/>
            <person name="Peirasmaki D."/>
            <person name="Eckmann L."/>
            <person name="Andersson J.O."/>
            <person name="Svard S.G."/>
            <person name="Jerlstrom-Hultqvist J."/>
        </authorList>
    </citation>
    <scope>NUCLEOTIDE SEQUENCE [LARGE SCALE GENOMIC DNA]</scope>
    <source>
        <strain evidence="1 2">Roberts-Thomson</strain>
    </source>
</reference>
<dbReference type="Proteomes" id="UP000315496">
    <property type="component" value="Chromosome 4"/>
</dbReference>
<dbReference type="OrthoDB" id="10253197at2759"/>
<accession>A0A4Z1T434</accession>